<proteinExistence type="predicted"/>
<dbReference type="Proteomes" id="UP000000657">
    <property type="component" value="Chromosome"/>
</dbReference>
<protein>
    <submittedName>
        <fullName evidence="1">Uncharacterized protein</fullName>
    </submittedName>
</protein>
<dbReference type="KEGG" id="fal:FRAAL1371"/>
<accession>Q0RQZ2</accession>
<dbReference type="Pfam" id="PF19953">
    <property type="entry name" value="EACC1"/>
    <property type="match status" value="1"/>
</dbReference>
<gene>
    <name evidence="1" type="ordered locus">FRAAL1371</name>
</gene>
<dbReference type="InterPro" id="IPR045428">
    <property type="entry name" value="EACC1"/>
</dbReference>
<dbReference type="EMBL" id="CT573213">
    <property type="protein sequence ID" value="CAJ60031.1"/>
    <property type="molecule type" value="Genomic_DNA"/>
</dbReference>
<dbReference type="STRING" id="326424.FRAAL1371"/>
<name>Q0RQZ2_FRAAA</name>
<organism evidence="1 2">
    <name type="scientific">Frankia alni (strain DSM 45986 / CECT 9034 / ACN14a)</name>
    <dbReference type="NCBI Taxonomy" id="326424"/>
    <lineage>
        <taxon>Bacteria</taxon>
        <taxon>Bacillati</taxon>
        <taxon>Actinomycetota</taxon>
        <taxon>Actinomycetes</taxon>
        <taxon>Frankiales</taxon>
        <taxon>Frankiaceae</taxon>
        <taxon>Frankia</taxon>
    </lineage>
</organism>
<dbReference type="HOGENOM" id="CLU_2734131_0_0_11"/>
<evidence type="ECO:0000313" key="1">
    <source>
        <dbReference type="EMBL" id="CAJ60031.1"/>
    </source>
</evidence>
<sequence length="71" mass="7404">MQMSGGTSGDDLGRLRGWLLDEPLLRGRVRLQPAAAPPGAMPGGVIEALVVLAAGGGRWRRRPGCVPRAVC</sequence>
<evidence type="ECO:0000313" key="2">
    <source>
        <dbReference type="Proteomes" id="UP000000657"/>
    </source>
</evidence>
<dbReference type="AlphaFoldDB" id="Q0RQZ2"/>
<reference evidence="1 2" key="1">
    <citation type="journal article" date="2007" name="Genome Res.">
        <title>Genome characteristics of facultatively symbiotic Frankia sp. strains reflect host range and host plant biogeography.</title>
        <authorList>
            <person name="Normand P."/>
            <person name="Lapierre P."/>
            <person name="Tisa L.S."/>
            <person name="Gogarten J.P."/>
            <person name="Alloisio N."/>
            <person name="Bagnarol E."/>
            <person name="Bassi C.A."/>
            <person name="Berry A.M."/>
            <person name="Bickhart D.M."/>
            <person name="Choisne N."/>
            <person name="Couloux A."/>
            <person name="Cournoyer B."/>
            <person name="Cruveiller S."/>
            <person name="Daubin V."/>
            <person name="Demange N."/>
            <person name="Francino M.P."/>
            <person name="Goltsman E."/>
            <person name="Huang Y."/>
            <person name="Kopp O.R."/>
            <person name="Labarre L."/>
            <person name="Lapidus A."/>
            <person name="Lavire C."/>
            <person name="Marechal J."/>
            <person name="Martinez M."/>
            <person name="Mastronunzio J.E."/>
            <person name="Mullin B.C."/>
            <person name="Niemann J."/>
            <person name="Pujic P."/>
            <person name="Rawnsley T."/>
            <person name="Rouy Z."/>
            <person name="Schenowitz C."/>
            <person name="Sellstedt A."/>
            <person name="Tavares F."/>
            <person name="Tomkins J.P."/>
            <person name="Vallenet D."/>
            <person name="Valverde C."/>
            <person name="Wall L.G."/>
            <person name="Wang Y."/>
            <person name="Medigue C."/>
            <person name="Benson D.R."/>
        </authorList>
    </citation>
    <scope>NUCLEOTIDE SEQUENCE [LARGE SCALE GENOMIC DNA]</scope>
    <source>
        <strain evidence="2">DSM 45986 / CECT 9034 / ACN14a</strain>
    </source>
</reference>
<keyword evidence="2" id="KW-1185">Reference proteome</keyword>